<dbReference type="AlphaFoldDB" id="A0A402B296"/>
<dbReference type="InterPro" id="IPR052716">
    <property type="entry name" value="MOSC_domain"/>
</dbReference>
<dbReference type="GO" id="GO:0030151">
    <property type="term" value="F:molybdenum ion binding"/>
    <property type="evidence" value="ECO:0007669"/>
    <property type="project" value="InterPro"/>
</dbReference>
<evidence type="ECO:0000313" key="3">
    <source>
        <dbReference type="Proteomes" id="UP000287171"/>
    </source>
</evidence>
<dbReference type="SUPFAM" id="SSF50800">
    <property type="entry name" value="PK beta-barrel domain-like"/>
    <property type="match status" value="1"/>
</dbReference>
<name>A0A402B296_9CHLR</name>
<sequence length="183" mass="20124">MTRSTEAGTVVAVCRNQQPGLPKPVVDEIMLQANWGVEGDYHAGKLVRHRYLARKYPNRPNKRQVLLVDVQSYTDIAEVDIQLGPGAMGENITVQGLAVMQLPLGTHVSVGEALLEITEVRTPCKQLNGMHEQLLQAVTTKEQGKKCFKAGMMARILRGGRVRAGDQICIQPDTALTQPQLFP</sequence>
<dbReference type="InterPro" id="IPR005302">
    <property type="entry name" value="MoCF_Sase_C"/>
</dbReference>
<organism evidence="2 3">
    <name type="scientific">Dictyobacter alpinus</name>
    <dbReference type="NCBI Taxonomy" id="2014873"/>
    <lineage>
        <taxon>Bacteria</taxon>
        <taxon>Bacillati</taxon>
        <taxon>Chloroflexota</taxon>
        <taxon>Ktedonobacteria</taxon>
        <taxon>Ktedonobacterales</taxon>
        <taxon>Dictyobacteraceae</taxon>
        <taxon>Dictyobacter</taxon>
    </lineage>
</organism>
<dbReference type="InterPro" id="IPR011037">
    <property type="entry name" value="Pyrv_Knase-like_insert_dom_sf"/>
</dbReference>
<dbReference type="PANTHER" id="PTHR36930">
    <property type="entry name" value="METAL-SULFUR CLUSTER BIOSYNTHESIS PROTEINS YUAD-RELATED"/>
    <property type="match status" value="1"/>
</dbReference>
<dbReference type="Proteomes" id="UP000287171">
    <property type="component" value="Unassembled WGS sequence"/>
</dbReference>
<dbReference type="Pfam" id="PF03473">
    <property type="entry name" value="MOSC"/>
    <property type="match status" value="1"/>
</dbReference>
<dbReference type="PROSITE" id="PS51340">
    <property type="entry name" value="MOSC"/>
    <property type="match status" value="1"/>
</dbReference>
<proteinExistence type="predicted"/>
<dbReference type="EMBL" id="BIFT01000001">
    <property type="protein sequence ID" value="GCE25486.1"/>
    <property type="molecule type" value="Genomic_DNA"/>
</dbReference>
<gene>
    <name evidence="2" type="ORF">KDA_09700</name>
</gene>
<evidence type="ECO:0000259" key="1">
    <source>
        <dbReference type="PROSITE" id="PS51340"/>
    </source>
</evidence>
<dbReference type="GO" id="GO:0030170">
    <property type="term" value="F:pyridoxal phosphate binding"/>
    <property type="evidence" value="ECO:0007669"/>
    <property type="project" value="InterPro"/>
</dbReference>
<keyword evidence="3" id="KW-1185">Reference proteome</keyword>
<protein>
    <submittedName>
        <fullName evidence="2">Molybdenum cofactor sulfurase</fullName>
    </submittedName>
</protein>
<comment type="caution">
    <text evidence="2">The sequence shown here is derived from an EMBL/GenBank/DDBJ whole genome shotgun (WGS) entry which is preliminary data.</text>
</comment>
<feature type="domain" description="MOSC" evidence="1">
    <location>
        <begin position="23"/>
        <end position="171"/>
    </location>
</feature>
<evidence type="ECO:0000313" key="2">
    <source>
        <dbReference type="EMBL" id="GCE25486.1"/>
    </source>
</evidence>
<dbReference type="PANTHER" id="PTHR36930:SF1">
    <property type="entry name" value="MOSC DOMAIN-CONTAINING PROTEIN"/>
    <property type="match status" value="1"/>
</dbReference>
<accession>A0A402B296</accession>
<dbReference type="GO" id="GO:0003824">
    <property type="term" value="F:catalytic activity"/>
    <property type="evidence" value="ECO:0007669"/>
    <property type="project" value="InterPro"/>
</dbReference>
<dbReference type="Gene3D" id="2.40.33.20">
    <property type="entry name" value="PK beta-barrel domain-like"/>
    <property type="match status" value="1"/>
</dbReference>
<dbReference type="RefSeq" id="WP_161981945.1">
    <property type="nucleotide sequence ID" value="NZ_BIFT01000001.1"/>
</dbReference>
<reference evidence="3" key="1">
    <citation type="submission" date="2018-12" db="EMBL/GenBank/DDBJ databases">
        <title>Tengunoibacter tsumagoiensis gen. nov., sp. nov., Dictyobacter kobayashii sp. nov., D. alpinus sp. nov., and D. joshuensis sp. nov. and description of Dictyobacteraceae fam. nov. within the order Ktedonobacterales isolated from Tengu-no-mugimeshi.</title>
        <authorList>
            <person name="Wang C.M."/>
            <person name="Zheng Y."/>
            <person name="Sakai Y."/>
            <person name="Toyoda A."/>
            <person name="Minakuchi Y."/>
            <person name="Abe K."/>
            <person name="Yokota A."/>
            <person name="Yabe S."/>
        </authorList>
    </citation>
    <scope>NUCLEOTIDE SEQUENCE [LARGE SCALE GENOMIC DNA]</scope>
    <source>
        <strain evidence="3">Uno16</strain>
    </source>
</reference>